<sequence>MVVAAVAVAVGKVVGGPEGNVVVVHEGGNVGVFGVHERCVVVVVKAVGAAAAGVGVDARGAARSSSTTDTALFGQSLLRGNLGGAGHGAAEDKEADADANQAKDGHADVVEGLGAGGHAVAVLGQFGEPAADEDVDQQLGARNGRADGKVERGDAGDGGQEAVAQAVGQRAEADRGQHPDAVAAQDLAEGDKAVVGADETVDVAAEHGAAGNKGGEAADDIGGGGNGPAPGEAIHQTGEGAGGAVADDGREARDEHEQPHQDPAAGQVVPALGNGAQSGKDAVAVDEHENAQSKADGAKGHEQDAVQGGEADVKGESVRQSEAAVDDAVAMAPRMPAGPRRRRAPALLEKEARPVFLRLLLPSPPPPPPPLPKELRPLDREALLRCELARLMEKCECCGLLWPVLPPVLSGRRAHAGCGEGEVEADLGEPEALMFMLAGTRGDGEREPLGEGASGTAAAAETGAW</sequence>
<dbReference type="Proteomes" id="UP000031575">
    <property type="component" value="Unassembled WGS sequence"/>
</dbReference>
<name>A0A0C2IRT2_9PEZI</name>
<feature type="compositionally biased region" description="Low complexity" evidence="1">
    <location>
        <begin position="450"/>
        <end position="465"/>
    </location>
</feature>
<feature type="compositionally biased region" description="Basic and acidic residues" evidence="1">
    <location>
        <begin position="144"/>
        <end position="155"/>
    </location>
</feature>
<proteinExistence type="predicted"/>
<reference evidence="2 3" key="1">
    <citation type="journal article" date="2014" name="BMC Genomics">
        <title>Comparative genomics of the major fungal agents of human and animal Sporotrichosis: Sporothrix schenckii and Sporothrix brasiliensis.</title>
        <authorList>
            <person name="Teixeira M.M."/>
            <person name="de Almeida L.G."/>
            <person name="Kubitschek-Barreira P."/>
            <person name="Alves F.L."/>
            <person name="Kioshima E.S."/>
            <person name="Abadio A.K."/>
            <person name="Fernandes L."/>
            <person name="Derengowski L.S."/>
            <person name="Ferreira K.S."/>
            <person name="Souza R.C."/>
            <person name="Ruiz J.C."/>
            <person name="de Andrade N.C."/>
            <person name="Paes H.C."/>
            <person name="Nicola A.M."/>
            <person name="Albuquerque P."/>
            <person name="Gerber A.L."/>
            <person name="Martins V.P."/>
            <person name="Peconick L.D."/>
            <person name="Neto A.V."/>
            <person name="Chaucanez C.B."/>
            <person name="Silva P.A."/>
            <person name="Cunha O.L."/>
            <person name="de Oliveira F.F."/>
            <person name="dos Santos T.C."/>
            <person name="Barros A.L."/>
            <person name="Soares M.A."/>
            <person name="de Oliveira L.M."/>
            <person name="Marini M.M."/>
            <person name="Villalobos-Duno H."/>
            <person name="Cunha M.M."/>
            <person name="de Hoog S."/>
            <person name="da Silveira J.F."/>
            <person name="Henrissat B."/>
            <person name="Nino-Vega G.A."/>
            <person name="Cisalpino P.S."/>
            <person name="Mora-Montes H.M."/>
            <person name="Almeida S.R."/>
            <person name="Stajich J.E."/>
            <person name="Lopes-Bezerra L.M."/>
            <person name="Vasconcelos A.T."/>
            <person name="Felipe M.S."/>
        </authorList>
    </citation>
    <scope>NUCLEOTIDE SEQUENCE [LARGE SCALE GENOMIC DNA]</scope>
    <source>
        <strain evidence="2 3">5110</strain>
    </source>
</reference>
<evidence type="ECO:0000313" key="2">
    <source>
        <dbReference type="EMBL" id="KIH91741.1"/>
    </source>
</evidence>
<protein>
    <submittedName>
        <fullName evidence="2">Uncharacterized protein</fullName>
    </submittedName>
</protein>
<feature type="compositionally biased region" description="Basic and acidic residues" evidence="1">
    <location>
        <begin position="283"/>
        <end position="304"/>
    </location>
</feature>
<feature type="region of interest" description="Disordered" evidence="1">
    <location>
        <begin position="142"/>
        <end position="178"/>
    </location>
</feature>
<dbReference type="EMBL" id="AWTV01000007">
    <property type="protein sequence ID" value="KIH91741.1"/>
    <property type="molecule type" value="Genomic_DNA"/>
</dbReference>
<dbReference type="RefSeq" id="XP_040619751.1">
    <property type="nucleotide sequence ID" value="XM_040760002.1"/>
</dbReference>
<accession>A0A0C2IRT2</accession>
<dbReference type="HOGENOM" id="CLU_588166_0_0_1"/>
<feature type="compositionally biased region" description="Basic and acidic residues" evidence="1">
    <location>
        <begin position="247"/>
        <end position="260"/>
    </location>
</feature>
<gene>
    <name evidence="2" type="ORF">SPBR_01692</name>
</gene>
<organism evidence="2 3">
    <name type="scientific">Sporothrix brasiliensis 5110</name>
    <dbReference type="NCBI Taxonomy" id="1398154"/>
    <lineage>
        <taxon>Eukaryota</taxon>
        <taxon>Fungi</taxon>
        <taxon>Dikarya</taxon>
        <taxon>Ascomycota</taxon>
        <taxon>Pezizomycotina</taxon>
        <taxon>Sordariomycetes</taxon>
        <taxon>Sordariomycetidae</taxon>
        <taxon>Ophiostomatales</taxon>
        <taxon>Ophiostomataceae</taxon>
        <taxon>Sporothrix</taxon>
    </lineage>
</organism>
<evidence type="ECO:0000256" key="1">
    <source>
        <dbReference type="SAM" id="MobiDB-lite"/>
    </source>
</evidence>
<feature type="region of interest" description="Disordered" evidence="1">
    <location>
        <begin position="441"/>
        <end position="465"/>
    </location>
</feature>
<evidence type="ECO:0000313" key="3">
    <source>
        <dbReference type="Proteomes" id="UP000031575"/>
    </source>
</evidence>
<keyword evidence="3" id="KW-1185">Reference proteome</keyword>
<dbReference type="AlphaFoldDB" id="A0A0C2IRT2"/>
<comment type="caution">
    <text evidence="2">The sequence shown here is derived from an EMBL/GenBank/DDBJ whole genome shotgun (WGS) entry which is preliminary data.</text>
</comment>
<feature type="region of interest" description="Disordered" evidence="1">
    <location>
        <begin position="207"/>
        <end position="325"/>
    </location>
</feature>
<dbReference type="GeneID" id="63674923"/>
<dbReference type="VEuPathDB" id="FungiDB:SPBR_01692"/>